<dbReference type="PANTHER" id="PTHR42811">
    <property type="entry name" value="SERINE ACETYLTRANSFERASE"/>
    <property type="match status" value="1"/>
</dbReference>
<keyword evidence="1" id="KW-0808">Transferase</keyword>
<keyword evidence="2" id="KW-0012">Acyltransferase</keyword>
<dbReference type="InterPro" id="IPR011004">
    <property type="entry name" value="Trimer_LpxA-like_sf"/>
</dbReference>
<dbReference type="CDD" id="cd03354">
    <property type="entry name" value="LbH_SAT"/>
    <property type="match status" value="1"/>
</dbReference>
<evidence type="ECO:0000313" key="3">
    <source>
        <dbReference type="EMBL" id="GAA4938547.1"/>
    </source>
</evidence>
<evidence type="ECO:0000256" key="2">
    <source>
        <dbReference type="ARBA" id="ARBA00023315"/>
    </source>
</evidence>
<evidence type="ECO:0008006" key="5">
    <source>
        <dbReference type="Google" id="ProtNLM"/>
    </source>
</evidence>
<proteinExistence type="predicted"/>
<comment type="caution">
    <text evidence="3">The sequence shown here is derived from an EMBL/GenBank/DDBJ whole genome shotgun (WGS) entry which is preliminary data.</text>
</comment>
<dbReference type="Gene3D" id="2.160.10.10">
    <property type="entry name" value="Hexapeptide repeat proteins"/>
    <property type="match status" value="1"/>
</dbReference>
<dbReference type="EMBL" id="BAABLX010000009">
    <property type="protein sequence ID" value="GAA4938547.1"/>
    <property type="molecule type" value="Genomic_DNA"/>
</dbReference>
<dbReference type="RefSeq" id="WP_345419727.1">
    <property type="nucleotide sequence ID" value="NZ_AP031496.1"/>
</dbReference>
<protein>
    <recommendedName>
        <fullName evidence="5">Serine acetyltransferase</fullName>
    </recommendedName>
</protein>
<dbReference type="AlphaFoldDB" id="A0AAV3U0A2"/>
<sequence>MSDISLWRQIQEDWIAHEKDWTKPGFRAVAVHRFGVWRMSVQPKLVRAPLSMIYRAMYRRVRNVYGIELPYTVKLGRRVVFEHQGGVVIHGYSEIGDDSIIRQGVTLGNRHLDCPLDAPVLGCKVNVGAGAAIMGKVVLGDGCAVGANAVVIHDVAAGDTVVGIPARSINRASAQSKPQVSNSDAVVDEVIDEVIDGTVAETQSSSIPQP</sequence>
<organism evidence="3 4">
    <name type="scientific">Halioxenophilus aromaticivorans</name>
    <dbReference type="NCBI Taxonomy" id="1306992"/>
    <lineage>
        <taxon>Bacteria</taxon>
        <taxon>Pseudomonadati</taxon>
        <taxon>Pseudomonadota</taxon>
        <taxon>Gammaproteobacteria</taxon>
        <taxon>Alteromonadales</taxon>
        <taxon>Alteromonadaceae</taxon>
        <taxon>Halioxenophilus</taxon>
    </lineage>
</organism>
<evidence type="ECO:0000313" key="4">
    <source>
        <dbReference type="Proteomes" id="UP001409585"/>
    </source>
</evidence>
<dbReference type="InterPro" id="IPR045304">
    <property type="entry name" value="LbH_SAT"/>
</dbReference>
<accession>A0AAV3U0A2</accession>
<dbReference type="SUPFAM" id="SSF51161">
    <property type="entry name" value="Trimeric LpxA-like enzymes"/>
    <property type="match status" value="1"/>
</dbReference>
<name>A0AAV3U0A2_9ALTE</name>
<gene>
    <name evidence="3" type="ORF">GCM10025791_15750</name>
</gene>
<dbReference type="Proteomes" id="UP001409585">
    <property type="component" value="Unassembled WGS sequence"/>
</dbReference>
<evidence type="ECO:0000256" key="1">
    <source>
        <dbReference type="ARBA" id="ARBA00022679"/>
    </source>
</evidence>
<dbReference type="GO" id="GO:0016746">
    <property type="term" value="F:acyltransferase activity"/>
    <property type="evidence" value="ECO:0007669"/>
    <property type="project" value="UniProtKB-KW"/>
</dbReference>
<reference evidence="4" key="1">
    <citation type="journal article" date="2019" name="Int. J. Syst. Evol. Microbiol.">
        <title>The Global Catalogue of Microorganisms (GCM) 10K type strain sequencing project: providing services to taxonomists for standard genome sequencing and annotation.</title>
        <authorList>
            <consortium name="The Broad Institute Genomics Platform"/>
            <consortium name="The Broad Institute Genome Sequencing Center for Infectious Disease"/>
            <person name="Wu L."/>
            <person name="Ma J."/>
        </authorList>
    </citation>
    <scope>NUCLEOTIDE SEQUENCE [LARGE SCALE GENOMIC DNA]</scope>
    <source>
        <strain evidence="4">JCM 19134</strain>
    </source>
</reference>
<keyword evidence="4" id="KW-1185">Reference proteome</keyword>